<evidence type="ECO:0000313" key="2">
    <source>
        <dbReference type="Proteomes" id="UP000053937"/>
    </source>
</evidence>
<name>A0A101JQK7_CHLLI</name>
<dbReference type="Gene3D" id="3.40.50.1010">
    <property type="entry name" value="5'-nuclease"/>
    <property type="match status" value="1"/>
</dbReference>
<comment type="caution">
    <text evidence="1">The sequence shown here is derived from an EMBL/GenBank/DDBJ whole genome shotgun (WGS) entry which is preliminary data.</text>
</comment>
<dbReference type="AlphaFoldDB" id="A0A101JQK7"/>
<accession>A0A101JQK7</accession>
<organism evidence="1 2">
    <name type="scientific">Chlorobium limicola</name>
    <dbReference type="NCBI Taxonomy" id="1092"/>
    <lineage>
        <taxon>Bacteria</taxon>
        <taxon>Pseudomonadati</taxon>
        <taxon>Chlorobiota</taxon>
        <taxon>Chlorobiia</taxon>
        <taxon>Chlorobiales</taxon>
        <taxon>Chlorobiaceae</taxon>
        <taxon>Chlorobium/Pelodictyon group</taxon>
        <taxon>Chlorobium</taxon>
    </lineage>
</organism>
<dbReference type="Proteomes" id="UP000053937">
    <property type="component" value="Unassembled WGS sequence"/>
</dbReference>
<evidence type="ECO:0000313" key="1">
    <source>
        <dbReference type="EMBL" id="KUL31141.1"/>
    </source>
</evidence>
<protein>
    <recommendedName>
        <fullName evidence="3">NYN domain-containing protein</fullName>
    </recommendedName>
</protein>
<sequence>MRGVNRAAQMLVGACQDQYDMAMLISGDSDPVPPIREIHSLFSVKKVFVAFPPKRHSKSMAAVAIQALMR</sequence>
<proteinExistence type="predicted"/>
<evidence type="ECO:0008006" key="3">
    <source>
        <dbReference type="Google" id="ProtNLM"/>
    </source>
</evidence>
<dbReference type="EMBL" id="LMBR01000074">
    <property type="protein sequence ID" value="KUL31141.1"/>
    <property type="molecule type" value="Genomic_DNA"/>
</dbReference>
<keyword evidence="2" id="KW-1185">Reference proteome</keyword>
<reference evidence="1 2" key="1">
    <citation type="submission" date="2015-10" db="EMBL/GenBank/DDBJ databases">
        <title>Draft Genome Sequence of Chlorobium limicola strain Frasassi Growing under Artificial Lighting in the Frasassi Cave System.</title>
        <authorList>
            <person name="Mansor M."/>
            <person name="Macalady J."/>
        </authorList>
    </citation>
    <scope>NUCLEOTIDE SEQUENCE [LARGE SCALE GENOMIC DNA]</scope>
    <source>
        <strain evidence="1 2">Frasassi</strain>
    </source>
</reference>
<gene>
    <name evidence="1" type="ORF">ASB62_03410</name>
</gene>